<gene>
    <name evidence="1" type="ORF">AWB70_04219</name>
</gene>
<evidence type="ECO:0000313" key="2">
    <source>
        <dbReference type="Proteomes" id="UP000054740"/>
    </source>
</evidence>
<dbReference type="AlphaFoldDB" id="A0A158I4R9"/>
<evidence type="ECO:0000313" key="1">
    <source>
        <dbReference type="EMBL" id="SAL51588.1"/>
    </source>
</evidence>
<protein>
    <submittedName>
        <fullName evidence="1">Uncharacterized protein</fullName>
    </submittedName>
</protein>
<accession>A0A158I4R9</accession>
<keyword evidence="2" id="KW-1185">Reference proteome</keyword>
<organism evidence="1 2">
    <name type="scientific">Caballeronia cordobensis</name>
    <name type="common">Burkholderia cordobensis</name>
    <dbReference type="NCBI Taxonomy" id="1353886"/>
    <lineage>
        <taxon>Bacteria</taxon>
        <taxon>Pseudomonadati</taxon>
        <taxon>Pseudomonadota</taxon>
        <taxon>Betaproteobacteria</taxon>
        <taxon>Burkholderiales</taxon>
        <taxon>Burkholderiaceae</taxon>
        <taxon>Caballeronia</taxon>
    </lineage>
</organism>
<dbReference type="Proteomes" id="UP000054740">
    <property type="component" value="Unassembled WGS sequence"/>
</dbReference>
<dbReference type="EMBL" id="FCNY02000010">
    <property type="protein sequence ID" value="SAL51588.1"/>
    <property type="molecule type" value="Genomic_DNA"/>
</dbReference>
<sequence length="43" mass="4883">MRKREACRWHLREETLPEKPESLFAPFLLGAAAYPALLLNGVS</sequence>
<reference evidence="2" key="1">
    <citation type="submission" date="2016-01" db="EMBL/GenBank/DDBJ databases">
        <authorList>
            <person name="Peeters C."/>
        </authorList>
    </citation>
    <scope>NUCLEOTIDE SEQUENCE [LARGE SCALE GENOMIC DNA]</scope>
</reference>
<proteinExistence type="predicted"/>
<name>A0A158I4R9_CABCO</name>